<keyword evidence="1" id="KW-1133">Transmembrane helix</keyword>
<keyword evidence="1" id="KW-0812">Transmembrane</keyword>
<gene>
    <name evidence="2" type="ORF">HMPREF9470_02915</name>
</gene>
<proteinExistence type="predicted"/>
<feature type="transmembrane region" description="Helical" evidence="1">
    <location>
        <begin position="243"/>
        <end position="261"/>
    </location>
</feature>
<organism evidence="2 3">
    <name type="scientific">[Clostridium] citroniae WAL-19142</name>
    <dbReference type="NCBI Taxonomy" id="742734"/>
    <lineage>
        <taxon>Bacteria</taxon>
        <taxon>Bacillati</taxon>
        <taxon>Bacillota</taxon>
        <taxon>Clostridia</taxon>
        <taxon>Lachnospirales</taxon>
        <taxon>Lachnospiraceae</taxon>
        <taxon>Enterocloster</taxon>
    </lineage>
</organism>
<protein>
    <recommendedName>
        <fullName evidence="4">Type II secretion system protein GspF domain-containing protein</fullName>
    </recommendedName>
</protein>
<accession>A0A0J9C2Z6</accession>
<feature type="transmembrane region" description="Helical" evidence="1">
    <location>
        <begin position="405"/>
        <end position="426"/>
    </location>
</feature>
<keyword evidence="1" id="KW-0472">Membrane</keyword>
<name>A0A0J9C2Z6_9FIRM</name>
<dbReference type="PATRIC" id="fig|742734.4.peg.3119"/>
<evidence type="ECO:0000313" key="2">
    <source>
        <dbReference type="EMBL" id="KMW18811.1"/>
    </source>
</evidence>
<dbReference type="AlphaFoldDB" id="A0A0J9C2Z6"/>
<dbReference type="EMBL" id="ADLK01000022">
    <property type="protein sequence ID" value="KMW18811.1"/>
    <property type="molecule type" value="Genomic_DNA"/>
</dbReference>
<evidence type="ECO:0008006" key="4">
    <source>
        <dbReference type="Google" id="ProtNLM"/>
    </source>
</evidence>
<sequence length="429" mass="49075">MDQVENTLIRFVSRGVGKWGKWDKRRKWKSQFMCVTLGLALGVVAHLMAGMEQDLAQGYILKRNSYGQGDTPYQLLVRGLEADEVALDLNLSERTYTREEAHRVYEAIMEQLPGYILADNGSLKDVRSNLDLITSLNQYGVRLRWESDSPELVNSFGEVNNESLDDEGSQVCLRVRMTEGRWPEEYAVSIEVKPPLLTEQEQVRKAFLNLLYDEDERQNTQETMKLPDSFQGRSLSYSSRKGSSFFSMTGLGAAAACMFSLKEKRDIKKKEEVRKQQMTLDYPEILSRLIIFLGAGMSIRTAWDKIAFEYQDMVASGRRTPRHVYREMYETSCQIRSGVSEGKAFVEFGRRCGLQSYIKLSGLLEQNRKNGSKNLRDTLKLEMAEAFEQRKHQARRLGEEAGTRLLLPLFMLLSVVMIMIAVPALMEFG</sequence>
<comment type="caution">
    <text evidence="2">The sequence shown here is derived from an EMBL/GenBank/DDBJ whole genome shotgun (WGS) entry which is preliminary data.</text>
</comment>
<evidence type="ECO:0000313" key="3">
    <source>
        <dbReference type="Proteomes" id="UP000037392"/>
    </source>
</evidence>
<dbReference type="Proteomes" id="UP000037392">
    <property type="component" value="Unassembled WGS sequence"/>
</dbReference>
<feature type="transmembrane region" description="Helical" evidence="1">
    <location>
        <begin position="32"/>
        <end position="51"/>
    </location>
</feature>
<evidence type="ECO:0000256" key="1">
    <source>
        <dbReference type="SAM" id="Phobius"/>
    </source>
</evidence>
<reference evidence="2 3" key="1">
    <citation type="submission" date="2011-04" db="EMBL/GenBank/DDBJ databases">
        <title>The Genome Sequence of Clostridium citroniae WAL-19142.</title>
        <authorList>
            <consortium name="The Broad Institute Genome Sequencing Platform"/>
            <person name="Earl A."/>
            <person name="Ward D."/>
            <person name="Feldgarden M."/>
            <person name="Gevers D."/>
            <person name="Warren Y.A."/>
            <person name="Tyrrell K.L."/>
            <person name="Citron D.M."/>
            <person name="Goldstein E.J."/>
            <person name="Daigneault M."/>
            <person name="Allen-Vercoe E."/>
            <person name="Young S.K."/>
            <person name="Zeng Q."/>
            <person name="Gargeya S."/>
            <person name="Fitzgerald M."/>
            <person name="Haas B."/>
            <person name="Abouelleil A."/>
            <person name="Alvarado L."/>
            <person name="Arachchi H.M."/>
            <person name="Berlin A."/>
            <person name="Brown A."/>
            <person name="Chapman S.B."/>
            <person name="Chen Z."/>
            <person name="Dunbar C."/>
            <person name="Freedman E."/>
            <person name="Gearin G."/>
            <person name="Gellesch M."/>
            <person name="Goldberg J."/>
            <person name="Griggs A."/>
            <person name="Gujja S."/>
            <person name="Heilman E.R."/>
            <person name="Heiman D."/>
            <person name="Howarth C."/>
            <person name="Larson L."/>
            <person name="Lui A."/>
            <person name="MacDonald P.J."/>
            <person name="Mehta T."/>
            <person name="Montmayeur A."/>
            <person name="Murphy C."/>
            <person name="Neiman D."/>
            <person name="Pearson M."/>
            <person name="Priest M."/>
            <person name="Roberts A."/>
            <person name="Saif S."/>
            <person name="Shea T."/>
            <person name="Shenoy N."/>
            <person name="Sisk P."/>
            <person name="Stolte C."/>
            <person name="Sykes S."/>
            <person name="White J."/>
            <person name="Yandava C."/>
            <person name="Wortman J."/>
            <person name="Nusbaum C."/>
            <person name="Birren B."/>
        </authorList>
    </citation>
    <scope>NUCLEOTIDE SEQUENCE [LARGE SCALE GENOMIC DNA]</scope>
    <source>
        <strain evidence="2 3">WAL-19142</strain>
    </source>
</reference>